<organism evidence="6 7">
    <name type="scientific">Ancrocorticia populi</name>
    <dbReference type="NCBI Taxonomy" id="2175228"/>
    <lineage>
        <taxon>Bacteria</taxon>
        <taxon>Bacillati</taxon>
        <taxon>Actinomycetota</taxon>
        <taxon>Actinomycetes</taxon>
        <taxon>Actinomycetales</taxon>
        <taxon>Actinomycetaceae</taxon>
        <taxon>Ancrocorticia</taxon>
    </lineage>
</organism>
<evidence type="ECO:0000256" key="4">
    <source>
        <dbReference type="SAM" id="MobiDB-lite"/>
    </source>
</evidence>
<dbReference type="Gene3D" id="3.40.50.1100">
    <property type="match status" value="2"/>
</dbReference>
<dbReference type="CDD" id="cd01563">
    <property type="entry name" value="Thr-synth_1"/>
    <property type="match status" value="1"/>
</dbReference>
<dbReference type="AlphaFoldDB" id="A0A2V1K4X6"/>
<evidence type="ECO:0000256" key="2">
    <source>
        <dbReference type="ARBA" id="ARBA00022898"/>
    </source>
</evidence>
<feature type="region of interest" description="Disordered" evidence="4">
    <location>
        <begin position="1"/>
        <end position="46"/>
    </location>
</feature>
<dbReference type="InterPro" id="IPR001926">
    <property type="entry name" value="TrpB-like_PALP"/>
</dbReference>
<dbReference type="EMBL" id="QETB01000004">
    <property type="protein sequence ID" value="PWF26140.1"/>
    <property type="molecule type" value="Genomic_DNA"/>
</dbReference>
<dbReference type="SUPFAM" id="SSF53686">
    <property type="entry name" value="Tryptophan synthase beta subunit-like PLP-dependent enzymes"/>
    <property type="match status" value="1"/>
</dbReference>
<comment type="caution">
    <text evidence="6">The sequence shown here is derived from an EMBL/GenBank/DDBJ whole genome shotgun (WGS) entry which is preliminary data.</text>
</comment>
<protein>
    <submittedName>
        <fullName evidence="6">Threonine synthase</fullName>
    </submittedName>
</protein>
<comment type="cofactor">
    <cofactor evidence="1">
        <name>pyridoxal 5'-phosphate</name>
        <dbReference type="ChEBI" id="CHEBI:597326"/>
    </cofactor>
</comment>
<dbReference type="PANTHER" id="PTHR48078:SF6">
    <property type="entry name" value="L-THREONINE DEHYDRATASE CATABOLIC TDCB"/>
    <property type="match status" value="1"/>
</dbReference>
<dbReference type="InterPro" id="IPR050147">
    <property type="entry name" value="Ser/Thr_Dehydratase"/>
</dbReference>
<evidence type="ECO:0000259" key="5">
    <source>
        <dbReference type="Pfam" id="PF00291"/>
    </source>
</evidence>
<dbReference type="OrthoDB" id="9778118at2"/>
<evidence type="ECO:0000313" key="7">
    <source>
        <dbReference type="Proteomes" id="UP000245283"/>
    </source>
</evidence>
<keyword evidence="2" id="KW-0663">Pyridoxal phosphate</keyword>
<dbReference type="InterPro" id="IPR000634">
    <property type="entry name" value="Ser/Thr_deHydtase_PyrdxlP-BS"/>
</dbReference>
<dbReference type="Proteomes" id="UP000245283">
    <property type="component" value="Unassembled WGS sequence"/>
</dbReference>
<dbReference type="GO" id="GO:0009097">
    <property type="term" value="P:isoleucine biosynthetic process"/>
    <property type="evidence" value="ECO:0007669"/>
    <property type="project" value="TreeGrafter"/>
</dbReference>
<evidence type="ECO:0000313" key="6">
    <source>
        <dbReference type="EMBL" id="PWF26140.1"/>
    </source>
</evidence>
<dbReference type="PROSITE" id="PS00165">
    <property type="entry name" value="DEHYDRATASE_SER_THR"/>
    <property type="match status" value="1"/>
</dbReference>
<feature type="domain" description="Tryptophan synthase beta chain-like PALP" evidence="5">
    <location>
        <begin position="114"/>
        <end position="406"/>
    </location>
</feature>
<sequence length="413" mass="44888">MPLQPDQPFHRTGAKGVPANDTVPQVSGEQAQPGHAAGQQTQPGQTGSLEFRCNTCGHKEPTTTRHPACPQCGGLWDLDFTPPKFDANRIDMAEWSQFRYRDFMALEGETWRGITMGEGMTPIVRFDDDILLKMDYYMPTLSFKDRGAAALIAHCKAIGVDAVVQDSSGNAGNSVAAYCGRAGIDCEIFVPKGTSPKKIAMIEAHGARVNVVPGSRDHCAQVCRDKVASEGVYYANHVYNPFFYEGTKTYIYETFEQLGRIPDNVLIPVGNGTLYLGAIAALEHLLASGAITEMPQIIAVQSENCDPLFRAAAHHSPSPEQLTPRPTIAEGIAIGEPMRGRQILALARKHNIRFIHAPEGEILAARAELAAQGVYCEHTTAANLAAYRQYVREYGPTTDCLITMCGAGLKSDH</sequence>
<proteinExistence type="predicted"/>
<dbReference type="GO" id="GO:0030170">
    <property type="term" value="F:pyridoxal phosphate binding"/>
    <property type="evidence" value="ECO:0007669"/>
    <property type="project" value="InterPro"/>
</dbReference>
<dbReference type="PANTHER" id="PTHR48078">
    <property type="entry name" value="THREONINE DEHYDRATASE, MITOCHONDRIAL-RELATED"/>
    <property type="match status" value="1"/>
</dbReference>
<dbReference type="GO" id="GO:0006565">
    <property type="term" value="P:L-serine catabolic process"/>
    <property type="evidence" value="ECO:0007669"/>
    <property type="project" value="TreeGrafter"/>
</dbReference>
<dbReference type="InterPro" id="IPR036052">
    <property type="entry name" value="TrpB-like_PALP_sf"/>
</dbReference>
<feature type="compositionally biased region" description="Low complexity" evidence="4">
    <location>
        <begin position="30"/>
        <end position="46"/>
    </location>
</feature>
<dbReference type="GO" id="GO:0004794">
    <property type="term" value="F:threonine deaminase activity"/>
    <property type="evidence" value="ECO:0007669"/>
    <property type="project" value="TreeGrafter"/>
</dbReference>
<evidence type="ECO:0000256" key="3">
    <source>
        <dbReference type="ARBA" id="ARBA00023239"/>
    </source>
</evidence>
<evidence type="ECO:0000256" key="1">
    <source>
        <dbReference type="ARBA" id="ARBA00001933"/>
    </source>
</evidence>
<keyword evidence="7" id="KW-1185">Reference proteome</keyword>
<reference evidence="7" key="1">
    <citation type="submission" date="2018-05" db="EMBL/GenBank/DDBJ databases">
        <authorList>
            <person name="Li Y."/>
        </authorList>
    </citation>
    <scope>NUCLEOTIDE SEQUENCE [LARGE SCALE GENOMIC DNA]</scope>
    <source>
        <strain evidence="7">sk1b4</strain>
    </source>
</reference>
<keyword evidence="3" id="KW-0456">Lyase</keyword>
<accession>A0A2V1K4X6</accession>
<dbReference type="GO" id="GO:0006567">
    <property type="term" value="P:L-threonine catabolic process"/>
    <property type="evidence" value="ECO:0007669"/>
    <property type="project" value="TreeGrafter"/>
</dbReference>
<dbReference type="Pfam" id="PF00291">
    <property type="entry name" value="PALP"/>
    <property type="match status" value="1"/>
</dbReference>
<gene>
    <name evidence="6" type="ORF">DD236_08650</name>
</gene>
<name>A0A2V1K4X6_9ACTO</name>
<dbReference type="GO" id="GO:0003941">
    <property type="term" value="F:L-serine ammonia-lyase activity"/>
    <property type="evidence" value="ECO:0007669"/>
    <property type="project" value="TreeGrafter"/>
</dbReference>